<reference evidence="2" key="1">
    <citation type="submission" date="2016-01" db="EMBL/GenBank/DDBJ databases">
        <authorList>
            <person name="Peeters C."/>
        </authorList>
    </citation>
    <scope>NUCLEOTIDE SEQUENCE [LARGE SCALE GENOMIC DNA]</scope>
    <source>
        <strain evidence="2">LMG 22934</strain>
    </source>
</reference>
<evidence type="ECO:0000313" key="3">
    <source>
        <dbReference type="Proteomes" id="UP000054977"/>
    </source>
</evidence>
<proteinExistence type="predicted"/>
<organism evidence="2 3">
    <name type="scientific">Caballeronia humi</name>
    <dbReference type="NCBI Taxonomy" id="326474"/>
    <lineage>
        <taxon>Bacteria</taxon>
        <taxon>Pseudomonadati</taxon>
        <taxon>Pseudomonadota</taxon>
        <taxon>Betaproteobacteria</taxon>
        <taxon>Burkholderiales</taxon>
        <taxon>Burkholderiaceae</taxon>
        <taxon>Caballeronia</taxon>
    </lineage>
</organism>
<keyword evidence="1" id="KW-0732">Signal</keyword>
<protein>
    <recommendedName>
        <fullName evidence="4">DUF4148 domain-containing protein</fullName>
    </recommendedName>
</protein>
<keyword evidence="3" id="KW-1185">Reference proteome</keyword>
<sequence>MKTTLAALAFAAFAVSGLANAATNTADQPAAMQTQQAKAKTRADVRHELIQAQMNGQIAGLQNLYRGS</sequence>
<dbReference type="RefSeq" id="WP_087667126.1">
    <property type="nucleotide sequence ID" value="NZ_FCNW02000007.1"/>
</dbReference>
<feature type="chain" id="PRO_5011113439" description="DUF4148 domain-containing protein" evidence="1">
    <location>
        <begin position="22"/>
        <end position="68"/>
    </location>
</feature>
<dbReference type="STRING" id="326474.AWB65_02160"/>
<accession>A0A158GLU6</accession>
<evidence type="ECO:0008006" key="4">
    <source>
        <dbReference type="Google" id="ProtNLM"/>
    </source>
</evidence>
<dbReference type="EMBL" id="FCNW02000007">
    <property type="protein sequence ID" value="SAL32579.1"/>
    <property type="molecule type" value="Genomic_DNA"/>
</dbReference>
<dbReference type="Proteomes" id="UP000054977">
    <property type="component" value="Unassembled WGS sequence"/>
</dbReference>
<evidence type="ECO:0000256" key="1">
    <source>
        <dbReference type="SAM" id="SignalP"/>
    </source>
</evidence>
<dbReference type="InterPro" id="IPR025421">
    <property type="entry name" value="DUF4148"/>
</dbReference>
<dbReference type="AlphaFoldDB" id="A0A158GLU6"/>
<feature type="signal peptide" evidence="1">
    <location>
        <begin position="1"/>
        <end position="21"/>
    </location>
</feature>
<evidence type="ECO:0000313" key="2">
    <source>
        <dbReference type="EMBL" id="SAL32579.1"/>
    </source>
</evidence>
<name>A0A158GLU6_9BURK</name>
<gene>
    <name evidence="2" type="ORF">AWB65_02160</name>
</gene>
<comment type="caution">
    <text evidence="2">The sequence shown here is derived from an EMBL/GenBank/DDBJ whole genome shotgun (WGS) entry which is preliminary data.</text>
</comment>
<dbReference type="Pfam" id="PF13663">
    <property type="entry name" value="DUF4148"/>
    <property type="match status" value="1"/>
</dbReference>